<dbReference type="AlphaFoldDB" id="A0A087TU41"/>
<evidence type="ECO:0000259" key="1">
    <source>
        <dbReference type="PROSITE" id="PS50004"/>
    </source>
</evidence>
<dbReference type="OrthoDB" id="6434053at2759"/>
<dbReference type="SUPFAM" id="SSF49562">
    <property type="entry name" value="C2 domain (Calcium/lipid-binding domain, CaLB)"/>
    <property type="match status" value="1"/>
</dbReference>
<dbReference type="PROSITE" id="PS50004">
    <property type="entry name" value="C2"/>
    <property type="match status" value="1"/>
</dbReference>
<keyword evidence="3" id="KW-1185">Reference proteome</keyword>
<dbReference type="EMBL" id="KK116737">
    <property type="protein sequence ID" value="KFM68630.1"/>
    <property type="molecule type" value="Genomic_DNA"/>
</dbReference>
<dbReference type="InterPro" id="IPR031139">
    <property type="entry name" value="RPGRIP1_fam"/>
</dbReference>
<dbReference type="CDD" id="cd00030">
    <property type="entry name" value="C2"/>
    <property type="match status" value="1"/>
</dbReference>
<dbReference type="InterPro" id="IPR000008">
    <property type="entry name" value="C2_dom"/>
</dbReference>
<dbReference type="InterPro" id="IPR035892">
    <property type="entry name" value="C2_domain_sf"/>
</dbReference>
<dbReference type="Proteomes" id="UP000054359">
    <property type="component" value="Unassembled WGS sequence"/>
</dbReference>
<dbReference type="PANTHER" id="PTHR14240">
    <property type="entry name" value="RETINITIS PIGMENTOSA GTPASE REGULATOR-INTERACTING PROTEIN"/>
    <property type="match status" value="1"/>
</dbReference>
<dbReference type="SMART" id="SM00239">
    <property type="entry name" value="C2"/>
    <property type="match status" value="1"/>
</dbReference>
<organism evidence="2 3">
    <name type="scientific">Stegodyphus mimosarum</name>
    <name type="common">African social velvet spider</name>
    <dbReference type="NCBI Taxonomy" id="407821"/>
    <lineage>
        <taxon>Eukaryota</taxon>
        <taxon>Metazoa</taxon>
        <taxon>Ecdysozoa</taxon>
        <taxon>Arthropoda</taxon>
        <taxon>Chelicerata</taxon>
        <taxon>Arachnida</taxon>
        <taxon>Araneae</taxon>
        <taxon>Araneomorphae</taxon>
        <taxon>Entelegynae</taxon>
        <taxon>Eresoidea</taxon>
        <taxon>Eresidae</taxon>
        <taxon>Stegodyphus</taxon>
    </lineage>
</organism>
<dbReference type="OMA" id="HLTIKCC"/>
<dbReference type="GO" id="GO:1905515">
    <property type="term" value="P:non-motile cilium assembly"/>
    <property type="evidence" value="ECO:0007669"/>
    <property type="project" value="TreeGrafter"/>
</dbReference>
<proteinExistence type="predicted"/>
<dbReference type="Gene3D" id="2.60.40.150">
    <property type="entry name" value="C2 domain"/>
    <property type="match status" value="1"/>
</dbReference>
<feature type="non-terminal residue" evidence="2">
    <location>
        <position position="161"/>
    </location>
</feature>
<protein>
    <submittedName>
        <fullName evidence="2">Protein fantom</fullName>
    </submittedName>
</protein>
<gene>
    <name evidence="2" type="ORF">X975_08710</name>
</gene>
<reference evidence="2 3" key="1">
    <citation type="submission" date="2013-11" db="EMBL/GenBank/DDBJ databases">
        <title>Genome sequencing of Stegodyphus mimosarum.</title>
        <authorList>
            <person name="Bechsgaard J."/>
        </authorList>
    </citation>
    <scope>NUCLEOTIDE SEQUENCE [LARGE SCALE GENOMIC DNA]</scope>
</reference>
<dbReference type="GO" id="GO:0035869">
    <property type="term" value="C:ciliary transition zone"/>
    <property type="evidence" value="ECO:0007669"/>
    <property type="project" value="TreeGrafter"/>
</dbReference>
<dbReference type="STRING" id="407821.A0A087TU41"/>
<evidence type="ECO:0000313" key="3">
    <source>
        <dbReference type="Proteomes" id="UP000054359"/>
    </source>
</evidence>
<dbReference type="PANTHER" id="PTHR14240:SF1">
    <property type="entry name" value="PROTEIN FANTOM-RELATED"/>
    <property type="match status" value="1"/>
</dbReference>
<evidence type="ECO:0000313" key="2">
    <source>
        <dbReference type="EMBL" id="KFM68630.1"/>
    </source>
</evidence>
<dbReference type="Pfam" id="PF00168">
    <property type="entry name" value="C2"/>
    <property type="match status" value="1"/>
</dbReference>
<sequence>MEEAFKNFKEKLKAMKYIHSNKEVSTAAMNLLKLPYDKDSHVNQLHVKIIRGLNLKSSRRDIQPSAFCVYKFYDLPDQDTAIIPASNNPEFSDHRTFNLFIDSDLDKYINTEDLFIYVFDDNEPDITSHLGKAIIPLHLLSHNKPIKGIFDLQKGKETGYG</sequence>
<feature type="domain" description="C2" evidence="1">
    <location>
        <begin position="26"/>
        <end position="150"/>
    </location>
</feature>
<accession>A0A087TU41</accession>
<name>A0A087TU41_STEMI</name>